<organism evidence="1 2">
    <name type="scientific">Antarcticibacterium arcticum</name>
    <dbReference type="NCBI Taxonomy" id="2585771"/>
    <lineage>
        <taxon>Bacteria</taxon>
        <taxon>Pseudomonadati</taxon>
        <taxon>Bacteroidota</taxon>
        <taxon>Flavobacteriia</taxon>
        <taxon>Flavobacteriales</taxon>
        <taxon>Flavobacteriaceae</taxon>
        <taxon>Antarcticibacterium</taxon>
    </lineage>
</organism>
<dbReference type="KEGG" id="anp:FK178_10360"/>
<reference evidence="1 2" key="1">
    <citation type="submission" date="2019-08" db="EMBL/GenBank/DDBJ databases">
        <title>Antarcticibacterium arcticum sp. nov., a bacterium isolated from marine sediment of the Canadian Beaufort Sea.</title>
        <authorList>
            <person name="Lee Y.M."/>
            <person name="Baek K."/>
            <person name="Lee D.-H."/>
            <person name="Shin S.C."/>
            <person name="Jin Y.K."/>
            <person name="Park Y."/>
        </authorList>
    </citation>
    <scope>NUCLEOTIDE SEQUENCE [LARGE SCALE GENOMIC DNA]</scope>
    <source>
        <strain evidence="1 2">PAMC 28998</strain>
    </source>
</reference>
<gene>
    <name evidence="1" type="ORF">FK178_10360</name>
</gene>
<protein>
    <submittedName>
        <fullName evidence="1">DUF4242 domain-containing protein</fullName>
    </submittedName>
</protein>
<dbReference type="RefSeq" id="WP_146834542.1">
    <property type="nucleotide sequence ID" value="NZ_CP042476.1"/>
</dbReference>
<proteinExistence type="predicted"/>
<sequence>MKTYVIEREIPNAGQLSAEELKNISQTSNNVLDEMGEERIEWLESYVTDEKIFCIYKADSKETIAEHAKKGGFPANSIRELHAMINPETGKA</sequence>
<dbReference type="Gene3D" id="3.30.70.3090">
    <property type="entry name" value="ORF SCO4226, nickel-binding ferredoxin-like monomer"/>
    <property type="match status" value="1"/>
</dbReference>
<dbReference type="AlphaFoldDB" id="A0A5B8YJH5"/>
<evidence type="ECO:0000313" key="1">
    <source>
        <dbReference type="EMBL" id="QED38100.1"/>
    </source>
</evidence>
<dbReference type="Pfam" id="PF14026">
    <property type="entry name" value="SCO4226-like"/>
    <property type="match status" value="1"/>
</dbReference>
<accession>A0A5B8YJH5</accession>
<keyword evidence="2" id="KW-1185">Reference proteome</keyword>
<dbReference type="EMBL" id="CP042476">
    <property type="protein sequence ID" value="QED38100.1"/>
    <property type="molecule type" value="Genomic_DNA"/>
</dbReference>
<dbReference type="OrthoDB" id="9800027at2"/>
<dbReference type="Proteomes" id="UP000321954">
    <property type="component" value="Chromosome"/>
</dbReference>
<name>A0A5B8YJH5_9FLAO</name>
<evidence type="ECO:0000313" key="2">
    <source>
        <dbReference type="Proteomes" id="UP000321954"/>
    </source>
</evidence>
<dbReference type="InterPro" id="IPR025336">
    <property type="entry name" value="SCO4226-like"/>
</dbReference>
<dbReference type="InterPro" id="IPR042557">
    <property type="entry name" value="SCO4226"/>
</dbReference>